<dbReference type="InterPro" id="IPR023996">
    <property type="entry name" value="TonB-dep_OMP_SusC/RagA"/>
</dbReference>
<keyword evidence="5 9" id="KW-0798">TonB box</keyword>
<keyword evidence="6 8" id="KW-0472">Membrane</keyword>
<feature type="chain" id="PRO_5038768983" evidence="10">
    <location>
        <begin position="22"/>
        <end position="1078"/>
    </location>
</feature>
<dbReference type="Pfam" id="PF07715">
    <property type="entry name" value="Plug"/>
    <property type="match status" value="1"/>
</dbReference>
<evidence type="ECO:0000256" key="9">
    <source>
        <dbReference type="RuleBase" id="RU003357"/>
    </source>
</evidence>
<evidence type="ECO:0000256" key="6">
    <source>
        <dbReference type="ARBA" id="ARBA00023136"/>
    </source>
</evidence>
<keyword evidence="10" id="KW-0732">Signal</keyword>
<keyword evidence="14" id="KW-1185">Reference proteome</keyword>
<comment type="similarity">
    <text evidence="8 9">Belongs to the TonB-dependent receptor family.</text>
</comment>
<evidence type="ECO:0000256" key="10">
    <source>
        <dbReference type="SAM" id="SignalP"/>
    </source>
</evidence>
<dbReference type="SUPFAM" id="SSF49464">
    <property type="entry name" value="Carboxypeptidase regulatory domain-like"/>
    <property type="match status" value="1"/>
</dbReference>
<feature type="signal peptide" evidence="10">
    <location>
        <begin position="1"/>
        <end position="21"/>
    </location>
</feature>
<evidence type="ECO:0000313" key="14">
    <source>
        <dbReference type="Proteomes" id="UP001164653"/>
    </source>
</evidence>
<dbReference type="InterPro" id="IPR012910">
    <property type="entry name" value="Plug_dom"/>
</dbReference>
<dbReference type="InterPro" id="IPR039426">
    <property type="entry name" value="TonB-dep_rcpt-like"/>
</dbReference>
<keyword evidence="2 8" id="KW-0813">Transport</keyword>
<sequence length="1078" mass="118029">MLKYYLLFFSFLAVVCPDATAQNKTITGKVKANDGSELPGVSVFVPGTASGTTTNENGAFTISVSQDVKALVFSFVGFEVQTVELGTKTELDVSLVLSDMVLTEVVVTGAYGAKTSSRATTYSAQVVNDEQLNTIRQTNINNALAGKVAGIQVRSQSVAALGRNTEVRLRGASGFGTGSGALYVVNGTILPNADDVNLDDIETISVLQGPAAAAQFGAQGANGAIVITLKRGVKGQGTGVVLNLGAQFDKVNILPNYQNSYAGGSSSELVKYVWQEGHPVEWQALSGKYYNDYNDDASWGPRMVGQEYIPWYAWYGGHSRSYQTAALNPQPDNAREFYNTGVTLNNSISFSTATDKLNFKMTYGNQHVKGLIPNSKLNKNTLNLMTSYDISKHFEVSANVNYINWKLDGEISDGYANATSGNFNQWFHRNLDMGIMKELQGLQTPEGIYASWNHASPISYDASNVKAFYGGNYWYNPYTYLNLINNFQQRDRIYGDVAFIYKFNDDFRVKATYRKQQNNGFNENKRSTDLLTSALQTGEKGAYSTYQGYSNRQNIDVLATYSKVFGDFKVDLSAGSDFFSAIAKTNYANTVNGLSIPNLYTVGNSVDQPQVGNDRVEEKYRAIFGRAAFGYKNMLFIDGSLRKDWYSTLPTDDNAVLSKSLGASFVFSDLLSNATPWLTMGKLRASWGEIPKALGTTNESFGAYRYPGFAYSVPANKWGTNLLMGTPNQLVDPAISGSVVNQKEIGLDLKFLKSRAGISATYFDGTEVAFPYALSINGASGFTSLLTNIGKISKKGVEFNLNLTPVLIPKFRWDLTATYSNIFENDVIELSDEFGITRTGNLGGGWGTTMPIMVHQKGKRWGQLIGNGIKRINGVPVLDANGFYDNDPEVNFGSVLPKVTGGLQNSFELFNDFTVNVNFDYQFGGKFSSLSNMWGSYSGLTARTAVANDKGNSIRDAVADGGGVHTVGVNAEGEPVDFYVEAQDYFHNLFSKKTFDDYIYDLTYIKLRELSIGYKVPLRKLGIPKTLTSLSVSFVARNPVLIYAKTKDFDPSEVSAIYGETGQYPGTRGYGFNIRVGF</sequence>
<dbReference type="Pfam" id="PF00593">
    <property type="entry name" value="TonB_dep_Rec_b-barrel"/>
    <property type="match status" value="1"/>
</dbReference>
<dbReference type="InterPro" id="IPR000531">
    <property type="entry name" value="Beta-barrel_TonB"/>
</dbReference>
<evidence type="ECO:0000256" key="3">
    <source>
        <dbReference type="ARBA" id="ARBA00022452"/>
    </source>
</evidence>
<dbReference type="KEGG" id="dpf:ON006_04780"/>
<evidence type="ECO:0000259" key="11">
    <source>
        <dbReference type="Pfam" id="PF00593"/>
    </source>
</evidence>
<reference evidence="13" key="1">
    <citation type="submission" date="2022-11" db="EMBL/GenBank/DDBJ databases">
        <title>Dyadobacter pollutisoli sp. nov., isolated from plastic dumped soil.</title>
        <authorList>
            <person name="Kim J.M."/>
            <person name="Kim K.R."/>
            <person name="Lee J.K."/>
            <person name="Hao L."/>
            <person name="Jeon C.O."/>
        </authorList>
    </citation>
    <scope>NUCLEOTIDE SEQUENCE</scope>
    <source>
        <strain evidence="13">U1</strain>
    </source>
</reference>
<feature type="domain" description="TonB-dependent receptor plug" evidence="12">
    <location>
        <begin position="118"/>
        <end position="224"/>
    </location>
</feature>
<organism evidence="13 14">
    <name type="scientific">Dyadobacter pollutisoli</name>
    <dbReference type="NCBI Taxonomy" id="2910158"/>
    <lineage>
        <taxon>Bacteria</taxon>
        <taxon>Pseudomonadati</taxon>
        <taxon>Bacteroidota</taxon>
        <taxon>Cytophagia</taxon>
        <taxon>Cytophagales</taxon>
        <taxon>Spirosomataceae</taxon>
        <taxon>Dyadobacter</taxon>
    </lineage>
</organism>
<proteinExistence type="inferred from homology"/>
<keyword evidence="3 8" id="KW-1134">Transmembrane beta strand</keyword>
<evidence type="ECO:0000256" key="7">
    <source>
        <dbReference type="ARBA" id="ARBA00023237"/>
    </source>
</evidence>
<evidence type="ECO:0000259" key="12">
    <source>
        <dbReference type="Pfam" id="PF07715"/>
    </source>
</evidence>
<comment type="subcellular location">
    <subcellularLocation>
        <location evidence="1 8">Cell outer membrane</location>
        <topology evidence="1 8">Multi-pass membrane protein</topology>
    </subcellularLocation>
</comment>
<evidence type="ECO:0000256" key="4">
    <source>
        <dbReference type="ARBA" id="ARBA00022692"/>
    </source>
</evidence>
<evidence type="ECO:0000313" key="13">
    <source>
        <dbReference type="EMBL" id="WAC13275.1"/>
    </source>
</evidence>
<dbReference type="SUPFAM" id="SSF56935">
    <property type="entry name" value="Porins"/>
    <property type="match status" value="1"/>
</dbReference>
<keyword evidence="4 8" id="KW-0812">Transmembrane</keyword>
<dbReference type="Gene3D" id="2.170.130.10">
    <property type="entry name" value="TonB-dependent receptor, plug domain"/>
    <property type="match status" value="1"/>
</dbReference>
<dbReference type="PROSITE" id="PS52016">
    <property type="entry name" value="TONB_DEPENDENT_REC_3"/>
    <property type="match status" value="1"/>
</dbReference>
<dbReference type="InterPro" id="IPR008969">
    <property type="entry name" value="CarboxyPept-like_regulatory"/>
</dbReference>
<dbReference type="GO" id="GO:0009279">
    <property type="term" value="C:cell outer membrane"/>
    <property type="evidence" value="ECO:0007669"/>
    <property type="project" value="UniProtKB-SubCell"/>
</dbReference>
<evidence type="ECO:0000256" key="2">
    <source>
        <dbReference type="ARBA" id="ARBA00022448"/>
    </source>
</evidence>
<dbReference type="Gene3D" id="2.60.40.1120">
    <property type="entry name" value="Carboxypeptidase-like, regulatory domain"/>
    <property type="match status" value="1"/>
</dbReference>
<protein>
    <submittedName>
        <fullName evidence="13">SusC/RagA family TonB-linked outer membrane protein</fullName>
    </submittedName>
</protein>
<keyword evidence="7 8" id="KW-0998">Cell outer membrane</keyword>
<dbReference type="NCBIfam" id="TIGR04056">
    <property type="entry name" value="OMP_RagA_SusC"/>
    <property type="match status" value="1"/>
</dbReference>
<feature type="domain" description="TonB-dependent receptor-like beta-barrel" evidence="11">
    <location>
        <begin position="449"/>
        <end position="905"/>
    </location>
</feature>
<name>A0A9E8SL71_9BACT</name>
<gene>
    <name evidence="13" type="ORF">ON006_04780</name>
</gene>
<dbReference type="EMBL" id="CP112998">
    <property type="protein sequence ID" value="WAC13275.1"/>
    <property type="molecule type" value="Genomic_DNA"/>
</dbReference>
<dbReference type="Gene3D" id="2.40.170.20">
    <property type="entry name" value="TonB-dependent receptor, beta-barrel domain"/>
    <property type="match status" value="1"/>
</dbReference>
<dbReference type="Pfam" id="PF13715">
    <property type="entry name" value="CarbopepD_reg_2"/>
    <property type="match status" value="1"/>
</dbReference>
<dbReference type="InterPro" id="IPR036942">
    <property type="entry name" value="Beta-barrel_TonB_sf"/>
</dbReference>
<dbReference type="AlphaFoldDB" id="A0A9E8SL71"/>
<evidence type="ECO:0000256" key="5">
    <source>
        <dbReference type="ARBA" id="ARBA00023077"/>
    </source>
</evidence>
<evidence type="ECO:0000256" key="8">
    <source>
        <dbReference type="PROSITE-ProRule" id="PRU01360"/>
    </source>
</evidence>
<evidence type="ECO:0000256" key="1">
    <source>
        <dbReference type="ARBA" id="ARBA00004571"/>
    </source>
</evidence>
<accession>A0A9E8SL71</accession>
<dbReference type="Proteomes" id="UP001164653">
    <property type="component" value="Chromosome"/>
</dbReference>
<dbReference type="RefSeq" id="WP_244819612.1">
    <property type="nucleotide sequence ID" value="NZ_CP112998.1"/>
</dbReference>
<dbReference type="InterPro" id="IPR037066">
    <property type="entry name" value="Plug_dom_sf"/>
</dbReference>